<accession>A0AAE0RT06</accession>
<feature type="transmembrane region" description="Helical" evidence="7">
    <location>
        <begin position="174"/>
        <end position="197"/>
    </location>
</feature>
<evidence type="ECO:0000313" key="9">
    <source>
        <dbReference type="EMBL" id="KAK3579034.1"/>
    </source>
</evidence>
<dbReference type="InterPro" id="IPR005829">
    <property type="entry name" value="Sugar_transporter_CS"/>
</dbReference>
<evidence type="ECO:0000259" key="8">
    <source>
        <dbReference type="PROSITE" id="PS50850"/>
    </source>
</evidence>
<reference evidence="9" key="2">
    <citation type="journal article" date="2021" name="Genome Biol. Evol.">
        <title>Developing a high-quality reference genome for a parasitic bivalve with doubly uniparental inheritance (Bivalvia: Unionida).</title>
        <authorList>
            <person name="Smith C.H."/>
        </authorList>
    </citation>
    <scope>NUCLEOTIDE SEQUENCE</scope>
    <source>
        <strain evidence="9">CHS0354</strain>
        <tissue evidence="9">Mantle</tissue>
    </source>
</reference>
<feature type="transmembrane region" description="Helical" evidence="7">
    <location>
        <begin position="138"/>
        <end position="162"/>
    </location>
</feature>
<keyword evidence="4 7" id="KW-0812">Transmembrane</keyword>
<comment type="similarity">
    <text evidence="2">Belongs to the major facilitator superfamily. Sugar transporter (TC 2.A.1.1) family.</text>
</comment>
<evidence type="ECO:0000256" key="5">
    <source>
        <dbReference type="ARBA" id="ARBA00022989"/>
    </source>
</evidence>
<keyword evidence="3" id="KW-0813">Transport</keyword>
<dbReference type="EMBL" id="JAEAOA010001785">
    <property type="protein sequence ID" value="KAK3579034.1"/>
    <property type="molecule type" value="Genomic_DNA"/>
</dbReference>
<dbReference type="PANTHER" id="PTHR48020">
    <property type="entry name" value="PROTON MYO-INOSITOL COTRANSPORTER"/>
    <property type="match status" value="1"/>
</dbReference>
<dbReference type="PANTHER" id="PTHR48020:SF12">
    <property type="entry name" value="PROTON MYO-INOSITOL COTRANSPORTER"/>
    <property type="match status" value="1"/>
</dbReference>
<reference evidence="9" key="3">
    <citation type="submission" date="2023-05" db="EMBL/GenBank/DDBJ databases">
        <authorList>
            <person name="Smith C.H."/>
        </authorList>
    </citation>
    <scope>NUCLEOTIDE SEQUENCE</scope>
    <source>
        <strain evidence="9">CHS0354</strain>
        <tissue evidence="9">Mantle</tissue>
    </source>
</reference>
<proteinExistence type="inferred from homology"/>
<dbReference type="GO" id="GO:0016324">
    <property type="term" value="C:apical plasma membrane"/>
    <property type="evidence" value="ECO:0007669"/>
    <property type="project" value="TreeGrafter"/>
</dbReference>
<evidence type="ECO:0000256" key="6">
    <source>
        <dbReference type="ARBA" id="ARBA00023136"/>
    </source>
</evidence>
<evidence type="ECO:0000256" key="1">
    <source>
        <dbReference type="ARBA" id="ARBA00004141"/>
    </source>
</evidence>
<feature type="transmembrane region" description="Helical" evidence="7">
    <location>
        <begin position="49"/>
        <end position="70"/>
    </location>
</feature>
<dbReference type="InterPro" id="IPR050814">
    <property type="entry name" value="Myo-inositol_Transporter"/>
</dbReference>
<comment type="subcellular location">
    <subcellularLocation>
        <location evidence="1">Membrane</location>
        <topology evidence="1">Multi-pass membrane protein</topology>
    </subcellularLocation>
</comment>
<dbReference type="Proteomes" id="UP001195483">
    <property type="component" value="Unassembled WGS sequence"/>
</dbReference>
<feature type="domain" description="Major facilitator superfamily (MFS) profile" evidence="8">
    <location>
        <begin position="1"/>
        <end position="378"/>
    </location>
</feature>
<feature type="transmembrane region" description="Helical" evidence="7">
    <location>
        <begin position="204"/>
        <end position="226"/>
    </location>
</feature>
<evidence type="ECO:0000256" key="2">
    <source>
        <dbReference type="ARBA" id="ARBA00010992"/>
    </source>
</evidence>
<keyword evidence="10" id="KW-1185">Reference proteome</keyword>
<keyword evidence="6 7" id="KW-0472">Membrane</keyword>
<sequence>MTIPVYVAEASPSNIRGRLVTLNQLFITIGILVSSIVAGLFSTDKENGWRYMLGLAGVPSVIQFIGFFFLPESPRWLVSRNHHEQARKALSTIRGMKNVDTELKEIILSVEEDKKVQAATGDRFAIERVFTTQPVRRALILGCSLQLFQQLCGINTVIYYSASILKLAGFPTELAIWLVCVPNAVNCLATFIGIGLVEKMGRRILTLISLLGVMIALVVLAVGFQLSSIHSPPINKTAIYSLDDNASIGDCFNYTNCEACVDDPVCGFCYQVGAELTTGTCLRVHDSFPERYANFSSARCNATNVYDLEKSKRIYRWADSYCPSDYTWMAVLGLALFVLGFAPAAVAMQEFCHKDAISPLQTNTKNHICFRPPQPHPL</sequence>
<dbReference type="SUPFAM" id="SSF103473">
    <property type="entry name" value="MFS general substrate transporter"/>
    <property type="match status" value="1"/>
</dbReference>
<dbReference type="InterPro" id="IPR005828">
    <property type="entry name" value="MFS_sugar_transport-like"/>
</dbReference>
<feature type="transmembrane region" description="Helical" evidence="7">
    <location>
        <begin position="326"/>
        <end position="348"/>
    </location>
</feature>
<evidence type="ECO:0000313" key="10">
    <source>
        <dbReference type="Proteomes" id="UP001195483"/>
    </source>
</evidence>
<comment type="caution">
    <text evidence="9">The sequence shown here is derived from an EMBL/GenBank/DDBJ whole genome shotgun (WGS) entry which is preliminary data.</text>
</comment>
<feature type="transmembrane region" description="Helical" evidence="7">
    <location>
        <begin position="25"/>
        <end position="43"/>
    </location>
</feature>
<dbReference type="GO" id="GO:0005366">
    <property type="term" value="F:myo-inositol:proton symporter activity"/>
    <property type="evidence" value="ECO:0007669"/>
    <property type="project" value="TreeGrafter"/>
</dbReference>
<reference evidence="9" key="1">
    <citation type="journal article" date="2021" name="Genome Biol. Evol.">
        <title>A High-Quality Reference Genome for a Parasitic Bivalve with Doubly Uniparental Inheritance (Bivalvia: Unionida).</title>
        <authorList>
            <person name="Smith C.H."/>
        </authorList>
    </citation>
    <scope>NUCLEOTIDE SEQUENCE</scope>
    <source>
        <strain evidence="9">CHS0354</strain>
    </source>
</reference>
<dbReference type="PROSITE" id="PS50850">
    <property type="entry name" value="MFS"/>
    <property type="match status" value="1"/>
</dbReference>
<dbReference type="Gene3D" id="1.20.1250.20">
    <property type="entry name" value="MFS general substrate transporter like domains"/>
    <property type="match status" value="1"/>
</dbReference>
<dbReference type="InterPro" id="IPR020846">
    <property type="entry name" value="MFS_dom"/>
</dbReference>
<gene>
    <name evidence="9" type="ORF">CHS0354_029889</name>
</gene>
<dbReference type="AlphaFoldDB" id="A0AAE0RT06"/>
<evidence type="ECO:0000256" key="3">
    <source>
        <dbReference type="ARBA" id="ARBA00022448"/>
    </source>
</evidence>
<dbReference type="Pfam" id="PF00083">
    <property type="entry name" value="Sugar_tr"/>
    <property type="match status" value="1"/>
</dbReference>
<dbReference type="InterPro" id="IPR036259">
    <property type="entry name" value="MFS_trans_sf"/>
</dbReference>
<protein>
    <recommendedName>
        <fullName evidence="8">Major facilitator superfamily (MFS) profile domain-containing protein</fullName>
    </recommendedName>
</protein>
<name>A0AAE0RT06_9BIVA</name>
<organism evidence="9 10">
    <name type="scientific">Potamilus streckersoni</name>
    <dbReference type="NCBI Taxonomy" id="2493646"/>
    <lineage>
        <taxon>Eukaryota</taxon>
        <taxon>Metazoa</taxon>
        <taxon>Spiralia</taxon>
        <taxon>Lophotrochozoa</taxon>
        <taxon>Mollusca</taxon>
        <taxon>Bivalvia</taxon>
        <taxon>Autobranchia</taxon>
        <taxon>Heteroconchia</taxon>
        <taxon>Palaeoheterodonta</taxon>
        <taxon>Unionida</taxon>
        <taxon>Unionoidea</taxon>
        <taxon>Unionidae</taxon>
        <taxon>Ambleminae</taxon>
        <taxon>Lampsilini</taxon>
        <taxon>Potamilus</taxon>
    </lineage>
</organism>
<keyword evidence="5 7" id="KW-1133">Transmembrane helix</keyword>
<evidence type="ECO:0000256" key="4">
    <source>
        <dbReference type="ARBA" id="ARBA00022692"/>
    </source>
</evidence>
<evidence type="ECO:0000256" key="7">
    <source>
        <dbReference type="SAM" id="Phobius"/>
    </source>
</evidence>
<dbReference type="PROSITE" id="PS00216">
    <property type="entry name" value="SUGAR_TRANSPORT_1"/>
    <property type="match status" value="1"/>
</dbReference>